<keyword evidence="2" id="KW-1185">Reference proteome</keyword>
<comment type="caution">
    <text evidence="1">The sequence shown here is derived from an EMBL/GenBank/DDBJ whole genome shotgun (WGS) entry which is preliminary data.</text>
</comment>
<reference evidence="2" key="1">
    <citation type="journal article" date="2019" name="Int. J. Syst. Evol. Microbiol.">
        <title>The Global Catalogue of Microorganisms (GCM) 10K type strain sequencing project: providing services to taxonomists for standard genome sequencing and annotation.</title>
        <authorList>
            <consortium name="The Broad Institute Genomics Platform"/>
            <consortium name="The Broad Institute Genome Sequencing Center for Infectious Disease"/>
            <person name="Wu L."/>
            <person name="Ma J."/>
        </authorList>
    </citation>
    <scope>NUCLEOTIDE SEQUENCE [LARGE SCALE GENOMIC DNA]</scope>
    <source>
        <strain evidence="2">JCM 11650</strain>
    </source>
</reference>
<gene>
    <name evidence="1" type="ORF">ACFO3A_06330</name>
</gene>
<evidence type="ECO:0000313" key="1">
    <source>
        <dbReference type="EMBL" id="MFC4621831.1"/>
    </source>
</evidence>
<proteinExistence type="predicted"/>
<evidence type="ECO:0008006" key="3">
    <source>
        <dbReference type="Google" id="ProtNLM"/>
    </source>
</evidence>
<dbReference type="InterPro" id="IPR038989">
    <property type="entry name" value="UbiJ"/>
</dbReference>
<dbReference type="PANTHER" id="PTHR38693:SF1">
    <property type="entry name" value="UBIQUINONE BIOSYNTHESIS ACCESSORY FACTOR UBIJ"/>
    <property type="match status" value="1"/>
</dbReference>
<protein>
    <recommendedName>
        <fullName evidence="3">Ubiquinone biosynthesis protein UbiJ</fullName>
    </recommendedName>
</protein>
<dbReference type="PANTHER" id="PTHR38693">
    <property type="entry name" value="UBIQUINONE BIOSYNTHESIS PROTEIN UBIJ"/>
    <property type="match status" value="1"/>
</dbReference>
<dbReference type="Proteomes" id="UP001595967">
    <property type="component" value="Unassembled WGS sequence"/>
</dbReference>
<organism evidence="1 2">
    <name type="scientific">Comamonas nitrativorans</name>
    <dbReference type="NCBI Taxonomy" id="108437"/>
    <lineage>
        <taxon>Bacteria</taxon>
        <taxon>Pseudomonadati</taxon>
        <taxon>Pseudomonadota</taxon>
        <taxon>Betaproteobacteria</taxon>
        <taxon>Burkholderiales</taxon>
        <taxon>Comamonadaceae</taxon>
        <taxon>Comamonas</taxon>
    </lineage>
</organism>
<evidence type="ECO:0000313" key="2">
    <source>
        <dbReference type="Proteomes" id="UP001595967"/>
    </source>
</evidence>
<dbReference type="EMBL" id="JBHSEW010000004">
    <property type="protein sequence ID" value="MFC4621831.1"/>
    <property type="molecule type" value="Genomic_DNA"/>
</dbReference>
<name>A0ABV9GX80_9BURK</name>
<sequence>MATQSPFSLLGNLAERAAQAVQPPAWFVSETQQRVVLFLNHVVMQEPQAMERLVRQTGRIALVQWRQFSMALVVTPAGLFNLADEGARPDLRLEVLDTNPLALAQTALRGDKPAIRIEGDVQLAAEINWLAENLRWDVEEDLARVIGDVPAHTLANLALAAANAVRQFVGKARGGATGARPLA</sequence>
<dbReference type="RefSeq" id="WP_377724938.1">
    <property type="nucleotide sequence ID" value="NZ_JBHSEW010000004.1"/>
</dbReference>
<accession>A0ABV9GX80</accession>